<gene>
    <name evidence="2" type="ORF">FKX92_04400</name>
</gene>
<feature type="transmembrane region" description="Helical" evidence="1">
    <location>
        <begin position="118"/>
        <end position="140"/>
    </location>
</feature>
<organism evidence="2 3">
    <name type="scientific">Streptococcus sanguinis</name>
    <dbReference type="NCBI Taxonomy" id="1305"/>
    <lineage>
        <taxon>Bacteria</taxon>
        <taxon>Bacillati</taxon>
        <taxon>Bacillota</taxon>
        <taxon>Bacilli</taxon>
        <taxon>Lactobacillales</taxon>
        <taxon>Streptococcaceae</taxon>
        <taxon>Streptococcus</taxon>
    </lineage>
</organism>
<reference evidence="2 3" key="1">
    <citation type="submission" date="2019-06" db="EMBL/GenBank/DDBJ databases">
        <title>Genome sequence and analysis of a MDR-Streptococcus sanguis isolated from throat swab of children with scarlet fever from Hangzhou,China.</title>
        <authorList>
            <person name="Huang Y."/>
            <person name="Xie L."/>
            <person name="Liu W."/>
        </authorList>
    </citation>
    <scope>NUCLEOTIDE SEQUENCE [LARGE SCALE GENOMIC DNA]</scope>
    <source>
        <strain evidence="2 3">S28</strain>
    </source>
</reference>
<feature type="transmembrane region" description="Helical" evidence="1">
    <location>
        <begin position="36"/>
        <end position="53"/>
    </location>
</feature>
<evidence type="ECO:0008006" key="4">
    <source>
        <dbReference type="Google" id="ProtNLM"/>
    </source>
</evidence>
<keyword evidence="1" id="KW-1133">Transmembrane helix</keyword>
<dbReference type="Proteomes" id="UP000324105">
    <property type="component" value="Unassembled WGS sequence"/>
</dbReference>
<comment type="caution">
    <text evidence="2">The sequence shown here is derived from an EMBL/GenBank/DDBJ whole genome shotgun (WGS) entry which is preliminary data.</text>
</comment>
<feature type="transmembrane region" description="Helical" evidence="1">
    <location>
        <begin position="65"/>
        <end position="83"/>
    </location>
</feature>
<proteinExistence type="predicted"/>
<name>A0A5A7ZV75_STRSA</name>
<evidence type="ECO:0000313" key="3">
    <source>
        <dbReference type="Proteomes" id="UP000324105"/>
    </source>
</evidence>
<protein>
    <recommendedName>
        <fullName evidence="4">DUF443 family protein</fullName>
    </recommendedName>
</protein>
<evidence type="ECO:0000313" key="2">
    <source>
        <dbReference type="EMBL" id="KAA0119780.1"/>
    </source>
</evidence>
<sequence length="181" mass="21097">MKNKAKLVNLGAYKDKCYHFDFENKTLLEEVRPPNYWSYILVPITVYVLRFLMTGIEKTGIFESGSTRIFLVLFLLVISYLLAQWITKSYQSKLELQKSALDKHVLANFVKSLRRRRIVFLTLKSVIYLAILICAWLFLSGVLGDVFLIFLGALLSLFILNADYLLKKWPFIIQTLQNDNF</sequence>
<keyword evidence="1" id="KW-0812">Transmembrane</keyword>
<dbReference type="AlphaFoldDB" id="A0A5A7ZV75"/>
<feature type="transmembrane region" description="Helical" evidence="1">
    <location>
        <begin position="146"/>
        <end position="166"/>
    </location>
</feature>
<dbReference type="RefSeq" id="WP_149565641.1">
    <property type="nucleotide sequence ID" value="NZ_JAJEPA010000005.1"/>
</dbReference>
<accession>A0A5A7ZV75</accession>
<dbReference type="EMBL" id="VIBR01000001">
    <property type="protein sequence ID" value="KAA0119780.1"/>
    <property type="molecule type" value="Genomic_DNA"/>
</dbReference>
<keyword evidence="1" id="KW-0472">Membrane</keyword>
<evidence type="ECO:0000256" key="1">
    <source>
        <dbReference type="SAM" id="Phobius"/>
    </source>
</evidence>